<dbReference type="GO" id="GO:0008081">
    <property type="term" value="F:phosphoric diester hydrolase activity"/>
    <property type="evidence" value="ECO:0007669"/>
    <property type="project" value="UniProtKB-ARBA"/>
</dbReference>
<dbReference type="NCBIfam" id="TIGR00277">
    <property type="entry name" value="HDIG"/>
    <property type="match status" value="1"/>
</dbReference>
<dbReference type="InterPro" id="IPR003018">
    <property type="entry name" value="GAF"/>
</dbReference>
<dbReference type="Pfam" id="PF13185">
    <property type="entry name" value="GAF_2"/>
    <property type="match status" value="1"/>
</dbReference>
<keyword evidence="3" id="KW-1185">Reference proteome</keyword>
<dbReference type="AlphaFoldDB" id="A0A9X3CVN3"/>
<dbReference type="InterPro" id="IPR029016">
    <property type="entry name" value="GAF-like_dom_sf"/>
</dbReference>
<comment type="caution">
    <text evidence="2">The sequence shown here is derived from an EMBL/GenBank/DDBJ whole genome shotgun (WGS) entry which is preliminary data.</text>
</comment>
<dbReference type="PROSITE" id="PS51832">
    <property type="entry name" value="HD_GYP"/>
    <property type="match status" value="1"/>
</dbReference>
<dbReference type="CDD" id="cd00077">
    <property type="entry name" value="HDc"/>
    <property type="match status" value="1"/>
</dbReference>
<dbReference type="SUPFAM" id="SSF109604">
    <property type="entry name" value="HD-domain/PDEase-like"/>
    <property type="match status" value="1"/>
</dbReference>
<organism evidence="2 3">
    <name type="scientific">Vibrio qingdaonensis</name>
    <dbReference type="NCBI Taxonomy" id="2829491"/>
    <lineage>
        <taxon>Bacteria</taxon>
        <taxon>Pseudomonadati</taxon>
        <taxon>Pseudomonadota</taxon>
        <taxon>Gammaproteobacteria</taxon>
        <taxon>Vibrionales</taxon>
        <taxon>Vibrionaceae</taxon>
        <taxon>Vibrio</taxon>
    </lineage>
</organism>
<protein>
    <submittedName>
        <fullName evidence="2">HD domain-containing protein</fullName>
    </submittedName>
</protein>
<reference evidence="2" key="1">
    <citation type="submission" date="2022-02" db="EMBL/GenBank/DDBJ databases">
        <title>Vibrio sp. nov, a new bacterium isolated from seawater.</title>
        <authorList>
            <person name="Yuan Y."/>
        </authorList>
    </citation>
    <scope>NUCLEOTIDE SEQUENCE</scope>
    <source>
        <strain evidence="2">ZSDZ65</strain>
    </source>
</reference>
<name>A0A9X3CVN3_9VIBR</name>
<dbReference type="Gene3D" id="1.10.3210.10">
    <property type="entry name" value="Hypothetical protein af1432"/>
    <property type="match status" value="1"/>
</dbReference>
<dbReference type="PANTHER" id="PTHR43155">
    <property type="entry name" value="CYCLIC DI-GMP PHOSPHODIESTERASE PA4108-RELATED"/>
    <property type="match status" value="1"/>
</dbReference>
<dbReference type="InterPro" id="IPR006675">
    <property type="entry name" value="HDIG_dom"/>
</dbReference>
<dbReference type="InterPro" id="IPR003607">
    <property type="entry name" value="HD/PDEase_dom"/>
</dbReference>
<accession>A0A9X3CVN3</accession>
<evidence type="ECO:0000313" key="3">
    <source>
        <dbReference type="Proteomes" id="UP001155587"/>
    </source>
</evidence>
<feature type="domain" description="HD-GYP" evidence="1">
    <location>
        <begin position="176"/>
        <end position="371"/>
    </location>
</feature>
<gene>
    <name evidence="2" type="ORF">MD535_25235</name>
</gene>
<dbReference type="InterPro" id="IPR037522">
    <property type="entry name" value="HD_GYP_dom"/>
</dbReference>
<dbReference type="SMART" id="SM00471">
    <property type="entry name" value="HDc"/>
    <property type="match status" value="1"/>
</dbReference>
<evidence type="ECO:0000313" key="2">
    <source>
        <dbReference type="EMBL" id="MCW8349290.1"/>
    </source>
</evidence>
<dbReference type="Proteomes" id="UP001155587">
    <property type="component" value="Unassembled WGS sequence"/>
</dbReference>
<dbReference type="EMBL" id="JAKRRY010000091">
    <property type="protein sequence ID" value="MCW8349290.1"/>
    <property type="molecule type" value="Genomic_DNA"/>
</dbReference>
<sequence>MSIDFLTRKKYLTSHDFYRDLIDFFVQEAKSDIGYFHFYSHTNEEIVLNVWSTSVLEHCHCSYETHYPLSSAGIWADSIRMKKPVIHNHYDANYSIDDSLPKGHIKLTHHFSLPVIQNNDVVAVIGISNNNEPYTHDFVSYFYSMINDIWPQVQTKVSKIESGLAKNKLEFDSSTPIAIMTNMLGAISRALEIRDEYTSSHQRNVAHICNLIADKLSLEDSVKEGLVIGALVHDIGKITIPSQILNKPGKLMPAEYKLLQSHSEVGAKIFHEVIFPWPIVEMIEQHHERLDGSGYPNGFKGNEILLEARIIAVADTFDAMASDRPYRKAVGAEKAINTLEQGRNKLYDPCVVDAFLTCYKEDETLGGLYTPVNLQ</sequence>
<proteinExistence type="predicted"/>
<evidence type="ECO:0000259" key="1">
    <source>
        <dbReference type="PROSITE" id="PS51832"/>
    </source>
</evidence>
<dbReference type="Gene3D" id="3.30.450.40">
    <property type="match status" value="1"/>
</dbReference>
<dbReference type="RefSeq" id="WP_237300835.1">
    <property type="nucleotide sequence ID" value="NZ_JAKRRY010000091.1"/>
</dbReference>
<dbReference type="PANTHER" id="PTHR43155:SF2">
    <property type="entry name" value="CYCLIC DI-GMP PHOSPHODIESTERASE PA4108"/>
    <property type="match status" value="1"/>
</dbReference>
<dbReference type="Pfam" id="PF13487">
    <property type="entry name" value="HD_5"/>
    <property type="match status" value="1"/>
</dbReference>